<gene>
    <name evidence="2" type="ORF">QBC34DRAFT_386011</name>
</gene>
<evidence type="ECO:0000313" key="2">
    <source>
        <dbReference type="EMBL" id="KAK4443695.1"/>
    </source>
</evidence>
<accession>A0AAV9G5V5</accession>
<sequence>MTAPHIHAAPPSLVVLVPDSPLQDFPDLSPRFASHLASVSPSSDRLIGPGCRLDLSVPGVASTQLTSEAYRSPVKPTAEFQLPPTEPATLQLLQARSEFSPPKSLPASPLPAGQHSPSPFSRDLHRSLAYASPALATASPDLAFSLFFPTAFSSPPFISQVFSAASFLSQTAFSAALALVNWEKGIWTNGDHQHGRAQAGVLVLQSRSRGRF</sequence>
<feature type="region of interest" description="Disordered" evidence="1">
    <location>
        <begin position="99"/>
        <end position="118"/>
    </location>
</feature>
<comment type="caution">
    <text evidence="2">The sequence shown here is derived from an EMBL/GenBank/DDBJ whole genome shotgun (WGS) entry which is preliminary data.</text>
</comment>
<organism evidence="2 3">
    <name type="scientific">Podospora aff. communis PSN243</name>
    <dbReference type="NCBI Taxonomy" id="3040156"/>
    <lineage>
        <taxon>Eukaryota</taxon>
        <taxon>Fungi</taxon>
        <taxon>Dikarya</taxon>
        <taxon>Ascomycota</taxon>
        <taxon>Pezizomycotina</taxon>
        <taxon>Sordariomycetes</taxon>
        <taxon>Sordariomycetidae</taxon>
        <taxon>Sordariales</taxon>
        <taxon>Podosporaceae</taxon>
        <taxon>Podospora</taxon>
    </lineage>
</organism>
<dbReference type="EMBL" id="MU865988">
    <property type="protein sequence ID" value="KAK4443695.1"/>
    <property type="molecule type" value="Genomic_DNA"/>
</dbReference>
<reference evidence="2" key="1">
    <citation type="journal article" date="2023" name="Mol. Phylogenet. Evol.">
        <title>Genome-scale phylogeny and comparative genomics of the fungal order Sordariales.</title>
        <authorList>
            <person name="Hensen N."/>
            <person name="Bonometti L."/>
            <person name="Westerberg I."/>
            <person name="Brannstrom I.O."/>
            <person name="Guillou S."/>
            <person name="Cros-Aarteil S."/>
            <person name="Calhoun S."/>
            <person name="Haridas S."/>
            <person name="Kuo A."/>
            <person name="Mondo S."/>
            <person name="Pangilinan J."/>
            <person name="Riley R."/>
            <person name="LaButti K."/>
            <person name="Andreopoulos B."/>
            <person name="Lipzen A."/>
            <person name="Chen C."/>
            <person name="Yan M."/>
            <person name="Daum C."/>
            <person name="Ng V."/>
            <person name="Clum A."/>
            <person name="Steindorff A."/>
            <person name="Ohm R.A."/>
            <person name="Martin F."/>
            <person name="Silar P."/>
            <person name="Natvig D.O."/>
            <person name="Lalanne C."/>
            <person name="Gautier V."/>
            <person name="Ament-Velasquez S.L."/>
            <person name="Kruys A."/>
            <person name="Hutchinson M.I."/>
            <person name="Powell A.J."/>
            <person name="Barry K."/>
            <person name="Miller A.N."/>
            <person name="Grigoriev I.V."/>
            <person name="Debuchy R."/>
            <person name="Gladieux P."/>
            <person name="Hiltunen Thoren M."/>
            <person name="Johannesson H."/>
        </authorList>
    </citation>
    <scope>NUCLEOTIDE SEQUENCE</scope>
    <source>
        <strain evidence="2">PSN243</strain>
    </source>
</reference>
<protein>
    <submittedName>
        <fullName evidence="2">Uncharacterized protein</fullName>
    </submittedName>
</protein>
<evidence type="ECO:0000256" key="1">
    <source>
        <dbReference type="SAM" id="MobiDB-lite"/>
    </source>
</evidence>
<dbReference type="AlphaFoldDB" id="A0AAV9G5V5"/>
<dbReference type="Proteomes" id="UP001321760">
    <property type="component" value="Unassembled WGS sequence"/>
</dbReference>
<feature type="compositionally biased region" description="Low complexity" evidence="1">
    <location>
        <begin position="100"/>
        <end position="112"/>
    </location>
</feature>
<evidence type="ECO:0000313" key="3">
    <source>
        <dbReference type="Proteomes" id="UP001321760"/>
    </source>
</evidence>
<proteinExistence type="predicted"/>
<name>A0AAV9G5V5_9PEZI</name>
<reference evidence="2" key="2">
    <citation type="submission" date="2023-05" db="EMBL/GenBank/DDBJ databases">
        <authorList>
            <consortium name="Lawrence Berkeley National Laboratory"/>
            <person name="Steindorff A."/>
            <person name="Hensen N."/>
            <person name="Bonometti L."/>
            <person name="Westerberg I."/>
            <person name="Brannstrom I.O."/>
            <person name="Guillou S."/>
            <person name="Cros-Aarteil S."/>
            <person name="Calhoun S."/>
            <person name="Haridas S."/>
            <person name="Kuo A."/>
            <person name="Mondo S."/>
            <person name="Pangilinan J."/>
            <person name="Riley R."/>
            <person name="Labutti K."/>
            <person name="Andreopoulos B."/>
            <person name="Lipzen A."/>
            <person name="Chen C."/>
            <person name="Yanf M."/>
            <person name="Daum C."/>
            <person name="Ng V."/>
            <person name="Clum A."/>
            <person name="Ohm R."/>
            <person name="Martin F."/>
            <person name="Silar P."/>
            <person name="Natvig D."/>
            <person name="Lalanne C."/>
            <person name="Gautier V."/>
            <person name="Ament-Velasquez S.L."/>
            <person name="Kruys A."/>
            <person name="Hutchinson M.I."/>
            <person name="Powell A.J."/>
            <person name="Barry K."/>
            <person name="Miller A.N."/>
            <person name="Grigoriev I.V."/>
            <person name="Debuchy R."/>
            <person name="Gladieux P."/>
            <person name="Thoren M.H."/>
            <person name="Johannesson H."/>
        </authorList>
    </citation>
    <scope>NUCLEOTIDE SEQUENCE</scope>
    <source>
        <strain evidence="2">PSN243</strain>
    </source>
</reference>
<keyword evidence="3" id="KW-1185">Reference proteome</keyword>